<accession>A0A0E9NPH4</accession>
<organism evidence="10 11">
    <name type="scientific">Saitoella complicata (strain BCRC 22490 / CBS 7301 / JCM 7358 / NBRC 10748 / NRRL Y-17804)</name>
    <dbReference type="NCBI Taxonomy" id="698492"/>
    <lineage>
        <taxon>Eukaryota</taxon>
        <taxon>Fungi</taxon>
        <taxon>Dikarya</taxon>
        <taxon>Ascomycota</taxon>
        <taxon>Taphrinomycotina</taxon>
        <taxon>Taphrinomycotina incertae sedis</taxon>
        <taxon>Saitoella</taxon>
    </lineage>
</organism>
<dbReference type="SUPFAM" id="SSF52540">
    <property type="entry name" value="P-loop containing nucleoside triphosphate hydrolases"/>
    <property type="match status" value="1"/>
</dbReference>
<dbReference type="PRINTS" id="PR00344">
    <property type="entry name" value="BCTRLSENSOR"/>
</dbReference>
<dbReference type="SUPFAM" id="SSF56112">
    <property type="entry name" value="Protein kinase-like (PK-like)"/>
    <property type="match status" value="1"/>
</dbReference>
<evidence type="ECO:0008006" key="12">
    <source>
        <dbReference type="Google" id="ProtNLM"/>
    </source>
</evidence>
<feature type="modified residue" description="4-aspartylphosphate" evidence="4">
    <location>
        <position position="2130"/>
    </location>
</feature>
<dbReference type="GO" id="GO:0005524">
    <property type="term" value="F:ATP binding"/>
    <property type="evidence" value="ECO:0007669"/>
    <property type="project" value="InterPro"/>
</dbReference>
<comment type="caution">
    <text evidence="10">The sequence shown here is derived from an EMBL/GenBank/DDBJ whole genome shotgun (WGS) entry which is preliminary data.</text>
</comment>
<dbReference type="Gene3D" id="3.30.450.40">
    <property type="match status" value="1"/>
</dbReference>
<dbReference type="SMART" id="SM00388">
    <property type="entry name" value="HisKA"/>
    <property type="match status" value="1"/>
</dbReference>
<feature type="region of interest" description="Disordered" evidence="6">
    <location>
        <begin position="1420"/>
        <end position="1456"/>
    </location>
</feature>
<evidence type="ECO:0000256" key="3">
    <source>
        <dbReference type="ARBA" id="ARBA00022777"/>
    </source>
</evidence>
<sequence>MFPRLLSATCPRRRDPLDSSQLGPFYEPIAIEFKGISRYGCSSSKVLLRSIAIRPRSRILSENSEGVQECIDALEQHGFTDIVLVYSSAHLLTFRLRRDGNIIAAKMQRAPNNRGDSGAFRHEMTILMELATCGMNGVSKAVGVEQTTYGPVFLIQFNEDETNLKRRGLLDAWPRDFNLILDISIQTCQILESLHQKNIRHGNIRPEVISIQGTENTVTLHDFSHASRLATEDPYIDSSILLDSSIYYLAPEATGRMNRKVDLRADIYSLGVTMYALTTGRLPFRTNAALEVIHAHCAVSPDSPQSLCKECPTAFSDVIMKCMEKVSEDRYQTANGLRVDLEEIKRRIDLPGISDDERWRGWTIGALDYASRFYSSQKIFGRDVEIQRLTEACERVRVTGKSEIAVIRGYSGVGKSRLIAEVRHRISEKGRSDFVAMKYEQYGKRVAFSRIIEALSPLFQRSLASSTYDLAKIQRRILRSLGTETRVLADLIPDLAQILQDKMKDLPIPGELSAQAAEARLKRLLFSLFGVFGRRERPLILIFDDVQWAPSSDLQLISDLKKARDLDNIYVICGHRNNEVKSIPVLEPPGIDMFIELPPLSIEDIGGIVCDTLHEERPKLENKQTWTEHQSDLAKFIDLIARRACGNAFFAKQVLENLYRDGKLTFDFEQGCWMWNIEEIYTLIDSPDLLNLVLLQIKTLDQRTSDAIVAAAHIGTKFDLFVLAAVIGTTQGQLASDLWAALVHGLIIPDSENYKASFALAEHANLDLNANNDAGDMGGDKDKATVYRFVHDRIQEAAYTMVPDDGESHPRMHLQIGRALSKACDGDDALYGKYLFDICTQMNHGLSQIIQPSEREKLAVLNITAGEAALRNLAFESAEEFISIAKTLLTDTECHWERNRELSLRIYDGWVDACSSSNKFEEAVDAATEYLDHLKDDKIARIRMIIKKTRALHGLAKLTEAIEVGLEGLRLAGYDVSTAEEDQPRMKALAQDALIALKPFSDREVVERFARESGIMTDPFLLLVMNAVATVSHSVYVLMPHLGILLCNIAIDLSTKHGLSAAGAFAFTFYALLLCESKKAEHYAAADALVAMAATALDRAPASASVHASKLYVGIGVVTAWTKDLRTSASYFQTAFTYAFSAQEPEYISSATFNQIVWYLTAGESLSSIKSKFSNNIKLIQKYRNQNAGVYMACLWQVITNLSDPAVENPGTLKGEWFDEDKDIEIIVQSKSTYHMLIYHLLAIWVATVYRQPTKALKHAIDGLEIMGVAKASLYGASFVFHCVIVFLDNYESLTDEQKVKLDAMIEDDLRAWAENAYKPNFEDRYLLAKAEKARIAGNVQQALHFYDETIRSASSNEHVQVLGMANERAARLLADTFGPKAAGLYAQEAYKAYIRWGCTAKANDVAACFPTLIQKEKVETPAAPSVTPESAKLSSNSITHSPFSTSSSGAATGGSSNHRVARVSFSSNSSSSGSSDYSLNFAAELDLKVLLQNALVITRETDSQRLIEHVTRVLLQVAGADFSVIVLDNAGQLMLEATAEVGATPVTKISKPLNECTSIVPVKALNFVARTKRSIVNDWATVKNDEYLERTKPASVLLLPLVNSDMLVGVVFLQNKRIVRAFNHKRLELLTLLASQAATALEKARMYKALQDSKENLEQTVEERTLQLKVAKEEAEAAANMKSQFMATMSHEIRTPFHAIVAFATLLLDSPLTPTQMDYAQTIRDSSQELVTIVSDILDLSKLDNDKLQLDSAPFSLRACIEGAMDMVATNANAKGLELVYFNESDEYDQIRGDLTRCRQVILNLVSNAIKFTNDGEVIISSKTTPLPSMSAGQEKAVLEVSVRDTGIGISAEQQKKLFKLFSQVDSSITRQHGGTGLGLVISLKLANKMHGDITCESAEGKGSTFKFTFIAGLDESSEEIPKDLVGKRCLIVVRKDATRRSIQQLMTSFGFDCTGAFGDAAVLNHLDNGIHFDVAIIGANSEDETYKSTIKLVRSKFGAKIPIVIMARIDSTVMSTTKDLDIKAFLMNPIKRTRLWNIVREVFPDATKKTKPVEQKPPSMSMLTITEVNEDEPRKDLKILLVEDNLINVKVALKLLQREGFDDVVVAHDGLEAVQATNVTAFDIIFMDLSMPRMDGIEATKHIRAAQLEGRPRPVICALTANAMPEGLTGFDEYLSKPIDIKALKGVLREASWSPQCYSTAA</sequence>
<dbReference type="SMART" id="SM00220">
    <property type="entry name" value="S_TKc"/>
    <property type="match status" value="1"/>
</dbReference>
<reference evidence="10 11" key="1">
    <citation type="journal article" date="2011" name="J. Gen. Appl. Microbiol.">
        <title>Draft genome sequencing of the enigmatic yeast Saitoella complicata.</title>
        <authorList>
            <person name="Nishida H."/>
            <person name="Hamamoto M."/>
            <person name="Sugiyama J."/>
        </authorList>
    </citation>
    <scope>NUCLEOTIDE SEQUENCE [LARGE SCALE GENOMIC DNA]</scope>
    <source>
        <strain evidence="10 11">NRRL Y-17804</strain>
    </source>
</reference>
<dbReference type="PROSITE" id="PS50109">
    <property type="entry name" value="HIS_KIN"/>
    <property type="match status" value="1"/>
</dbReference>
<dbReference type="Gene3D" id="3.30.565.10">
    <property type="entry name" value="Histidine kinase-like ATPase, C-terminal domain"/>
    <property type="match status" value="1"/>
</dbReference>
<feature type="domain" description="Response regulatory" evidence="9">
    <location>
        <begin position="2080"/>
        <end position="2194"/>
    </location>
</feature>
<dbReference type="CDD" id="cd16922">
    <property type="entry name" value="HATPase_EvgS-ArcB-TorS-like"/>
    <property type="match status" value="1"/>
</dbReference>
<dbReference type="SUPFAM" id="SSF55874">
    <property type="entry name" value="ATPase domain of HSP90 chaperone/DNA topoisomerase II/histidine kinase"/>
    <property type="match status" value="1"/>
</dbReference>
<dbReference type="InterPro" id="IPR027417">
    <property type="entry name" value="P-loop_NTPase"/>
</dbReference>
<evidence type="ECO:0000256" key="6">
    <source>
        <dbReference type="SAM" id="MobiDB-lite"/>
    </source>
</evidence>
<dbReference type="GO" id="GO:0000155">
    <property type="term" value="F:phosphorelay sensor kinase activity"/>
    <property type="evidence" value="ECO:0007669"/>
    <property type="project" value="InterPro"/>
</dbReference>
<dbReference type="SMART" id="SM00448">
    <property type="entry name" value="REC"/>
    <property type="match status" value="1"/>
</dbReference>
<dbReference type="Gene3D" id="3.40.50.300">
    <property type="entry name" value="P-loop containing nucleotide triphosphate hydrolases"/>
    <property type="match status" value="1"/>
</dbReference>
<dbReference type="InterPro" id="IPR000719">
    <property type="entry name" value="Prot_kinase_dom"/>
</dbReference>
<dbReference type="SUPFAM" id="SSF55781">
    <property type="entry name" value="GAF domain-like"/>
    <property type="match status" value="1"/>
</dbReference>
<dbReference type="InterPro" id="IPR003661">
    <property type="entry name" value="HisK_dim/P_dom"/>
</dbReference>
<dbReference type="InterPro" id="IPR003594">
    <property type="entry name" value="HATPase_dom"/>
</dbReference>
<protein>
    <recommendedName>
        <fullName evidence="12">Histidine kinase</fullName>
    </recommendedName>
</protein>
<dbReference type="InterPro" id="IPR041664">
    <property type="entry name" value="AAA_16"/>
</dbReference>
<keyword evidence="5" id="KW-0175">Coiled coil</keyword>
<dbReference type="PROSITE" id="PS50011">
    <property type="entry name" value="PROTEIN_KINASE_DOM"/>
    <property type="match status" value="1"/>
</dbReference>
<dbReference type="Pfam" id="PF13185">
    <property type="entry name" value="GAF_2"/>
    <property type="match status" value="1"/>
</dbReference>
<dbReference type="PROSITE" id="PS50110">
    <property type="entry name" value="RESPONSE_REGULATORY"/>
    <property type="match status" value="2"/>
</dbReference>
<reference evidence="10 11" key="2">
    <citation type="journal article" date="2014" name="J. Gen. Appl. Microbiol.">
        <title>The early diverging ascomycetous budding yeast Saitoella complicata has three histone deacetylases belonging to the Clr6, Hos2, and Rpd3 lineages.</title>
        <authorList>
            <person name="Nishida H."/>
            <person name="Matsumoto T."/>
            <person name="Kondo S."/>
            <person name="Hamamoto M."/>
            <person name="Yoshikawa H."/>
        </authorList>
    </citation>
    <scope>NUCLEOTIDE SEQUENCE [LARGE SCALE GENOMIC DNA]</scope>
    <source>
        <strain evidence="10 11">NRRL Y-17804</strain>
    </source>
</reference>
<keyword evidence="11" id="KW-1185">Reference proteome</keyword>
<evidence type="ECO:0000313" key="11">
    <source>
        <dbReference type="Proteomes" id="UP000033140"/>
    </source>
</evidence>
<dbReference type="SUPFAM" id="SSF52172">
    <property type="entry name" value="CheY-like"/>
    <property type="match status" value="2"/>
</dbReference>
<dbReference type="InterPro" id="IPR003018">
    <property type="entry name" value="GAF"/>
</dbReference>
<dbReference type="InterPro" id="IPR004358">
    <property type="entry name" value="Sig_transdc_His_kin-like_C"/>
</dbReference>
<evidence type="ECO:0000259" key="7">
    <source>
        <dbReference type="PROSITE" id="PS50011"/>
    </source>
</evidence>
<dbReference type="Pfam" id="PF13191">
    <property type="entry name" value="AAA_16"/>
    <property type="match status" value="1"/>
</dbReference>
<dbReference type="InterPro" id="IPR011009">
    <property type="entry name" value="Kinase-like_dom_sf"/>
</dbReference>
<feature type="compositionally biased region" description="Low complexity" evidence="6">
    <location>
        <begin position="1435"/>
        <end position="1456"/>
    </location>
</feature>
<dbReference type="Pfam" id="PF00069">
    <property type="entry name" value="Pkinase"/>
    <property type="match status" value="1"/>
</dbReference>
<proteinExistence type="predicted"/>
<evidence type="ECO:0000256" key="2">
    <source>
        <dbReference type="ARBA" id="ARBA00022679"/>
    </source>
</evidence>
<dbReference type="InterPro" id="IPR005467">
    <property type="entry name" value="His_kinase_dom"/>
</dbReference>
<dbReference type="EMBL" id="BACD03000051">
    <property type="protein sequence ID" value="GAO51703.1"/>
    <property type="molecule type" value="Genomic_DNA"/>
</dbReference>
<dbReference type="SMART" id="SM00387">
    <property type="entry name" value="HATPase_c"/>
    <property type="match status" value="1"/>
</dbReference>
<gene>
    <name evidence="10" type="ORF">G7K_5796-t1</name>
</gene>
<reference evidence="10 11" key="3">
    <citation type="journal article" date="2015" name="Genome Announc.">
        <title>Draft Genome Sequence of the Archiascomycetous Yeast Saitoella complicata.</title>
        <authorList>
            <person name="Yamauchi K."/>
            <person name="Kondo S."/>
            <person name="Hamamoto M."/>
            <person name="Takahashi Y."/>
            <person name="Ogura Y."/>
            <person name="Hayashi T."/>
            <person name="Nishida H."/>
        </authorList>
    </citation>
    <scope>NUCLEOTIDE SEQUENCE [LARGE SCALE GENOMIC DNA]</scope>
    <source>
        <strain evidence="10 11">NRRL Y-17804</strain>
    </source>
</reference>
<feature type="domain" description="Response regulatory" evidence="9">
    <location>
        <begin position="1930"/>
        <end position="2045"/>
    </location>
</feature>
<dbReference type="FunFam" id="3.30.565.10:FF:000010">
    <property type="entry name" value="Sensor histidine kinase RcsC"/>
    <property type="match status" value="1"/>
</dbReference>
<dbReference type="PANTHER" id="PTHR45339">
    <property type="entry name" value="HYBRID SIGNAL TRANSDUCTION HISTIDINE KINASE J"/>
    <property type="match status" value="1"/>
</dbReference>
<evidence type="ECO:0000259" key="8">
    <source>
        <dbReference type="PROSITE" id="PS50109"/>
    </source>
</evidence>
<dbReference type="Pfam" id="PF00072">
    <property type="entry name" value="Response_reg"/>
    <property type="match status" value="1"/>
</dbReference>
<dbReference type="Gene3D" id="1.10.287.130">
    <property type="match status" value="1"/>
</dbReference>
<dbReference type="Pfam" id="PF00512">
    <property type="entry name" value="HisKA"/>
    <property type="match status" value="1"/>
</dbReference>
<dbReference type="Proteomes" id="UP000033140">
    <property type="component" value="Unassembled WGS sequence"/>
</dbReference>
<dbReference type="InterPro" id="IPR001789">
    <property type="entry name" value="Sig_transdc_resp-reg_receiver"/>
</dbReference>
<dbReference type="InterPro" id="IPR036097">
    <property type="entry name" value="HisK_dim/P_sf"/>
</dbReference>
<feature type="domain" description="Histidine kinase" evidence="8">
    <location>
        <begin position="1689"/>
        <end position="1915"/>
    </location>
</feature>
<name>A0A0E9NPH4_SAICN</name>
<feature type="coiled-coil region" evidence="5">
    <location>
        <begin position="1644"/>
        <end position="1675"/>
    </location>
</feature>
<dbReference type="CDD" id="cd00082">
    <property type="entry name" value="HisKA"/>
    <property type="match status" value="1"/>
</dbReference>
<evidence type="ECO:0000256" key="5">
    <source>
        <dbReference type="SAM" id="Coils"/>
    </source>
</evidence>
<dbReference type="InterPro" id="IPR011006">
    <property type="entry name" value="CheY-like_superfamily"/>
</dbReference>
<keyword evidence="1 4" id="KW-0597">Phosphoprotein</keyword>
<dbReference type="Pfam" id="PF02518">
    <property type="entry name" value="HATPase_c"/>
    <property type="match status" value="1"/>
</dbReference>
<feature type="domain" description="Protein kinase" evidence="7">
    <location>
        <begin position="68"/>
        <end position="344"/>
    </location>
</feature>
<dbReference type="Gene3D" id="3.40.50.2300">
    <property type="match status" value="2"/>
</dbReference>
<keyword evidence="2" id="KW-0808">Transferase</keyword>
<dbReference type="InterPro" id="IPR029016">
    <property type="entry name" value="GAF-like_dom_sf"/>
</dbReference>
<evidence type="ECO:0000259" key="9">
    <source>
        <dbReference type="PROSITE" id="PS50110"/>
    </source>
</evidence>
<evidence type="ECO:0000256" key="4">
    <source>
        <dbReference type="PROSITE-ProRule" id="PRU00169"/>
    </source>
</evidence>
<comment type="caution">
    <text evidence="4">Lacks conserved residue(s) required for the propagation of feature annotation.</text>
</comment>
<dbReference type="CDD" id="cd17546">
    <property type="entry name" value="REC_hyHK_CKI1_RcsC-like"/>
    <property type="match status" value="1"/>
</dbReference>
<dbReference type="Gene3D" id="1.10.510.10">
    <property type="entry name" value="Transferase(Phosphotransferase) domain 1"/>
    <property type="match status" value="1"/>
</dbReference>
<keyword evidence="3" id="KW-0418">Kinase</keyword>
<dbReference type="InterPro" id="IPR036890">
    <property type="entry name" value="HATPase_C_sf"/>
</dbReference>
<evidence type="ECO:0000256" key="1">
    <source>
        <dbReference type="ARBA" id="ARBA00022553"/>
    </source>
</evidence>
<dbReference type="SMART" id="SM00065">
    <property type="entry name" value="GAF"/>
    <property type="match status" value="1"/>
</dbReference>
<dbReference type="STRING" id="698492.A0A0E9NPH4"/>
<dbReference type="PANTHER" id="PTHR45339:SF5">
    <property type="entry name" value="HISTIDINE KINASE"/>
    <property type="match status" value="1"/>
</dbReference>
<dbReference type="SUPFAM" id="SSF47384">
    <property type="entry name" value="Homodimeric domain of signal transducing histidine kinase"/>
    <property type="match status" value="1"/>
</dbReference>
<evidence type="ECO:0000313" key="10">
    <source>
        <dbReference type="EMBL" id="GAO51703.1"/>
    </source>
</evidence>